<comment type="similarity">
    <text evidence="1">Belongs to the short-chain dehydrogenases/reductases (SDR) family.</text>
</comment>
<name>A0A7C3C8B9_9PROT</name>
<dbReference type="PANTHER" id="PTHR43639">
    <property type="entry name" value="OXIDOREDUCTASE, SHORT-CHAIN DEHYDROGENASE/REDUCTASE FAMILY (AFU_ORTHOLOGUE AFUA_5G02870)"/>
    <property type="match status" value="1"/>
</dbReference>
<evidence type="ECO:0000256" key="1">
    <source>
        <dbReference type="ARBA" id="ARBA00006484"/>
    </source>
</evidence>
<keyword evidence="2" id="KW-0560">Oxidoreductase</keyword>
<dbReference type="PRINTS" id="PR00081">
    <property type="entry name" value="GDHRDH"/>
</dbReference>
<gene>
    <name evidence="3" type="ORF">ENJ46_01035</name>
</gene>
<sequence length="239" mass="25998">MRKTILITGAGTRLGKQVATALSEDGWRIAIHYNRSRGKAEELVRTLPTQCVAVGGNLVVPAQRDSLIRRAVEGLGTPLTALINNASTYDPDTAEDFTSASYDHHFDINLKAALILSRDFAKALPQEDSGCIINMIDQRVLRSNPDFFTYHLSKTALLEATKTMAQTFAPRIRVNGIGPGPSLKNIHQSEAEFNKELKSTLLGIGSPPETIVQGIKYLLAARAVTGQMIAVDGGEHLKY</sequence>
<reference evidence="3" key="1">
    <citation type="journal article" date="2020" name="mSystems">
        <title>Genome- and Community-Level Interaction Insights into Carbon Utilization and Element Cycling Functions of Hydrothermarchaeota in Hydrothermal Sediment.</title>
        <authorList>
            <person name="Zhou Z."/>
            <person name="Liu Y."/>
            <person name="Xu W."/>
            <person name="Pan J."/>
            <person name="Luo Z.H."/>
            <person name="Li M."/>
        </authorList>
    </citation>
    <scope>NUCLEOTIDE SEQUENCE [LARGE SCALE GENOMIC DNA]</scope>
    <source>
        <strain evidence="3">HyVt-489</strain>
    </source>
</reference>
<dbReference type="Gene3D" id="3.40.50.720">
    <property type="entry name" value="NAD(P)-binding Rossmann-like Domain"/>
    <property type="match status" value="1"/>
</dbReference>
<protein>
    <submittedName>
        <fullName evidence="3">SDR family oxidoreductase</fullName>
    </submittedName>
</protein>
<dbReference type="AlphaFoldDB" id="A0A7C3C8B9"/>
<dbReference type="InterPro" id="IPR036291">
    <property type="entry name" value="NAD(P)-bd_dom_sf"/>
</dbReference>
<dbReference type="Proteomes" id="UP000886042">
    <property type="component" value="Unassembled WGS sequence"/>
</dbReference>
<dbReference type="SUPFAM" id="SSF51735">
    <property type="entry name" value="NAD(P)-binding Rossmann-fold domains"/>
    <property type="match status" value="1"/>
</dbReference>
<dbReference type="PANTHER" id="PTHR43639:SF1">
    <property type="entry name" value="SHORT-CHAIN DEHYDROGENASE_REDUCTASE FAMILY PROTEIN"/>
    <property type="match status" value="1"/>
</dbReference>
<dbReference type="InterPro" id="IPR002347">
    <property type="entry name" value="SDR_fam"/>
</dbReference>
<evidence type="ECO:0000256" key="2">
    <source>
        <dbReference type="ARBA" id="ARBA00023002"/>
    </source>
</evidence>
<comment type="caution">
    <text evidence="3">The sequence shown here is derived from an EMBL/GenBank/DDBJ whole genome shotgun (WGS) entry which is preliminary data.</text>
</comment>
<dbReference type="NCBIfam" id="NF006597">
    <property type="entry name" value="PRK09134.1"/>
    <property type="match status" value="1"/>
</dbReference>
<accession>A0A7C3C8B9</accession>
<dbReference type="EMBL" id="DRMN01000072">
    <property type="protein sequence ID" value="HFB54481.1"/>
    <property type="molecule type" value="Genomic_DNA"/>
</dbReference>
<evidence type="ECO:0000313" key="3">
    <source>
        <dbReference type="EMBL" id="HFB54481.1"/>
    </source>
</evidence>
<organism evidence="3">
    <name type="scientific">Hellea balneolensis</name>
    <dbReference type="NCBI Taxonomy" id="287478"/>
    <lineage>
        <taxon>Bacteria</taxon>
        <taxon>Pseudomonadati</taxon>
        <taxon>Pseudomonadota</taxon>
        <taxon>Alphaproteobacteria</taxon>
        <taxon>Maricaulales</taxon>
        <taxon>Robiginitomaculaceae</taxon>
        <taxon>Hellea</taxon>
    </lineage>
</organism>
<dbReference type="GO" id="GO:0016491">
    <property type="term" value="F:oxidoreductase activity"/>
    <property type="evidence" value="ECO:0007669"/>
    <property type="project" value="UniProtKB-KW"/>
</dbReference>
<dbReference type="Pfam" id="PF00106">
    <property type="entry name" value="adh_short"/>
    <property type="match status" value="1"/>
</dbReference>
<proteinExistence type="inferred from homology"/>